<gene>
    <name evidence="7" type="ORF">ASPWEDRAFT_67347</name>
</gene>
<dbReference type="InterPro" id="IPR050783">
    <property type="entry name" value="Oxylipin_biosynth_metab"/>
</dbReference>
<dbReference type="Gene3D" id="1.10.640.10">
    <property type="entry name" value="Haem peroxidase domain superfamily, animal type"/>
    <property type="match status" value="1"/>
</dbReference>
<dbReference type="InterPro" id="IPR036396">
    <property type="entry name" value="Cyt_P450_sf"/>
</dbReference>
<dbReference type="GO" id="GO:0016705">
    <property type="term" value="F:oxidoreductase activity, acting on paired donors, with incorporation or reduction of molecular oxygen"/>
    <property type="evidence" value="ECO:0007669"/>
    <property type="project" value="InterPro"/>
</dbReference>
<dbReference type="SUPFAM" id="SSF48264">
    <property type="entry name" value="Cytochrome P450"/>
    <property type="match status" value="1"/>
</dbReference>
<dbReference type="GO" id="GO:0020037">
    <property type="term" value="F:heme binding"/>
    <property type="evidence" value="ECO:0007669"/>
    <property type="project" value="InterPro"/>
</dbReference>
<dbReference type="GO" id="GO:0051213">
    <property type="term" value="F:dioxygenase activity"/>
    <property type="evidence" value="ECO:0007669"/>
    <property type="project" value="UniProtKB-KW"/>
</dbReference>
<dbReference type="RefSeq" id="XP_040690733.1">
    <property type="nucleotide sequence ID" value="XM_040838906.1"/>
</dbReference>
<keyword evidence="8" id="KW-1185">Reference proteome</keyword>
<dbReference type="STRING" id="1073089.A0A1L9RQG7"/>
<dbReference type="PROSITE" id="PS50292">
    <property type="entry name" value="PEROXIDASE_3"/>
    <property type="match status" value="1"/>
</dbReference>
<dbReference type="EMBL" id="KV878211">
    <property type="protein sequence ID" value="OJJ37057.1"/>
    <property type="molecule type" value="Genomic_DNA"/>
</dbReference>
<dbReference type="OrthoDB" id="823504at2759"/>
<sequence>MTPKENGEDHHHLISLLGNARQDIVSQAGRIVPNIRTIQEITSTVLNGGLIDDRKYLIENVIQTAASLPNNSGIRDSITNTFIKTLWNSLQHPPLSYLGDEFKYRTADGRNNNIMYPNLGIAGSHYARTVTPRHPRLLNLPEPSLIFDTLLARNGPAKEHPSNVSSHLFYLATIIIHDIFRTDDHDPTVVKNSSYLDLGPLYGHNENQQRRVRTFTDGLLKNDTFAEQRLLGQPPGSCALLIAFNRFHNYIVRELAYINEVGRFSLPPGLTSDRPGYQEALAKRDNDLFQTGRLITCGLYVNIILNDYLRTILNLNTNPYDSNWTLDPREIIKVFDAQGLPRGVGNQVSAEFNMIYRWHAAISNHDEVWARGFMGEIFGADVDASTLSVSSFLGGMQKWFKEHIPGDPSMWNFGGLKRGKNGCFSDAELVRLLQDGTDNVAGAFGAKNIPRIMKAIEMLGIEQGRQWELATLNELREFFKLKPYSTFSEVNSDPSVAETLEALYGHPDNIELYVGIQAEEAKKPFMPGSGLCPGFTISVAILSDAVALVRGDRFYTVDYSPANLTNFGFNAANSDFDVANGGVMYKLLMRAFPGWYRPNSVYALYPFTTPDGNLEIFEKTNKAKYLDFTKPSFVGLPVAVTTWKGVVDVLNDQQRFHVPWGEHTYQLTGHDYMLSGDTPDDAAQRIFVKECLYRPHDALDQVRRFYEATTTDLIKKHSRKLGNSYQVDFVKEIGNLVHAYFISEFFNIPLKGTHGAPEDAHTPEEMYEAFSQLFGYVFLDVDPVQSFRNRTVATRATQRMGKSVTDAVYDIKGQLFTRIRQILGHSRRGAALTDYGPELVRRLLDGGKTVDEVVWILIPTAAAACATQAQGWAQMIDLYLSDKYSSHWPAIQKLAQSDKPDAFEKLKKYALEGFRLSTPAFGVLRTAADKTTIKDGISSTKVDKGDTIFADFITAGQDPLKFPNPEDIRLDRPGEVYIHHGWGPHACLGRTIVTTAGAVMLQVLGRLRNLRRAPGPAGEMKSKLVNGAFKVYLPEDGSEWTPFPCNMKVMFDRMLE</sequence>
<dbReference type="GO" id="GO:0005506">
    <property type="term" value="F:iron ion binding"/>
    <property type="evidence" value="ECO:0007669"/>
    <property type="project" value="InterPro"/>
</dbReference>
<dbReference type="GO" id="GO:0004497">
    <property type="term" value="F:monooxygenase activity"/>
    <property type="evidence" value="ECO:0007669"/>
    <property type="project" value="InterPro"/>
</dbReference>
<dbReference type="InterPro" id="IPR010255">
    <property type="entry name" value="Haem_peroxidase_sf"/>
</dbReference>
<dbReference type="Pfam" id="PF03098">
    <property type="entry name" value="An_peroxidase"/>
    <property type="match status" value="1"/>
</dbReference>
<dbReference type="GO" id="GO:0006631">
    <property type="term" value="P:fatty acid metabolic process"/>
    <property type="evidence" value="ECO:0007669"/>
    <property type="project" value="UniProtKB-ARBA"/>
</dbReference>
<dbReference type="InterPro" id="IPR037120">
    <property type="entry name" value="Haem_peroxidase_sf_animal"/>
</dbReference>
<proteinExistence type="predicted"/>
<dbReference type="GO" id="GO:0006979">
    <property type="term" value="P:response to oxidative stress"/>
    <property type="evidence" value="ECO:0007669"/>
    <property type="project" value="InterPro"/>
</dbReference>
<evidence type="ECO:0008006" key="9">
    <source>
        <dbReference type="Google" id="ProtNLM"/>
    </source>
</evidence>
<keyword evidence="2 6" id="KW-0479">Metal-binding</keyword>
<dbReference type="Proteomes" id="UP000184383">
    <property type="component" value="Unassembled WGS sequence"/>
</dbReference>
<keyword evidence="5 6" id="KW-0408">Iron</keyword>
<reference evidence="8" key="1">
    <citation type="journal article" date="2017" name="Genome Biol.">
        <title>Comparative genomics reveals high biological diversity and specific adaptations in the industrially and medically important fungal genus Aspergillus.</title>
        <authorList>
            <person name="de Vries R.P."/>
            <person name="Riley R."/>
            <person name="Wiebenga A."/>
            <person name="Aguilar-Osorio G."/>
            <person name="Amillis S."/>
            <person name="Uchima C.A."/>
            <person name="Anderluh G."/>
            <person name="Asadollahi M."/>
            <person name="Askin M."/>
            <person name="Barry K."/>
            <person name="Battaglia E."/>
            <person name="Bayram O."/>
            <person name="Benocci T."/>
            <person name="Braus-Stromeyer S.A."/>
            <person name="Caldana C."/>
            <person name="Canovas D."/>
            <person name="Cerqueira G.C."/>
            <person name="Chen F."/>
            <person name="Chen W."/>
            <person name="Choi C."/>
            <person name="Clum A."/>
            <person name="Dos Santos R.A."/>
            <person name="Damasio A.R."/>
            <person name="Diallinas G."/>
            <person name="Emri T."/>
            <person name="Fekete E."/>
            <person name="Flipphi M."/>
            <person name="Freyberg S."/>
            <person name="Gallo A."/>
            <person name="Gournas C."/>
            <person name="Habgood R."/>
            <person name="Hainaut M."/>
            <person name="Harispe M.L."/>
            <person name="Henrissat B."/>
            <person name="Hilden K.S."/>
            <person name="Hope R."/>
            <person name="Hossain A."/>
            <person name="Karabika E."/>
            <person name="Karaffa L."/>
            <person name="Karanyi Z."/>
            <person name="Krasevec N."/>
            <person name="Kuo A."/>
            <person name="Kusch H."/>
            <person name="LaButti K."/>
            <person name="Lagendijk E.L."/>
            <person name="Lapidus A."/>
            <person name="Levasseur A."/>
            <person name="Lindquist E."/>
            <person name="Lipzen A."/>
            <person name="Logrieco A.F."/>
            <person name="MacCabe A."/>
            <person name="Maekelae M.R."/>
            <person name="Malavazi I."/>
            <person name="Melin P."/>
            <person name="Meyer V."/>
            <person name="Mielnichuk N."/>
            <person name="Miskei M."/>
            <person name="Molnar A.P."/>
            <person name="Mule G."/>
            <person name="Ngan C.Y."/>
            <person name="Orejas M."/>
            <person name="Orosz E."/>
            <person name="Ouedraogo J.P."/>
            <person name="Overkamp K.M."/>
            <person name="Park H.-S."/>
            <person name="Perrone G."/>
            <person name="Piumi F."/>
            <person name="Punt P.J."/>
            <person name="Ram A.F."/>
            <person name="Ramon A."/>
            <person name="Rauscher S."/>
            <person name="Record E."/>
            <person name="Riano-Pachon D.M."/>
            <person name="Robert V."/>
            <person name="Roehrig J."/>
            <person name="Ruller R."/>
            <person name="Salamov A."/>
            <person name="Salih N.S."/>
            <person name="Samson R.A."/>
            <person name="Sandor E."/>
            <person name="Sanguinetti M."/>
            <person name="Schuetze T."/>
            <person name="Sepcic K."/>
            <person name="Shelest E."/>
            <person name="Sherlock G."/>
            <person name="Sophianopoulou V."/>
            <person name="Squina F.M."/>
            <person name="Sun H."/>
            <person name="Susca A."/>
            <person name="Todd R.B."/>
            <person name="Tsang A."/>
            <person name="Unkles S.E."/>
            <person name="van de Wiele N."/>
            <person name="van Rossen-Uffink D."/>
            <person name="Oliveira J.V."/>
            <person name="Vesth T.C."/>
            <person name="Visser J."/>
            <person name="Yu J.-H."/>
            <person name="Zhou M."/>
            <person name="Andersen M.R."/>
            <person name="Archer D.B."/>
            <person name="Baker S.E."/>
            <person name="Benoit I."/>
            <person name="Brakhage A.A."/>
            <person name="Braus G.H."/>
            <person name="Fischer R."/>
            <person name="Frisvad J.C."/>
            <person name="Goldman G.H."/>
            <person name="Houbraken J."/>
            <person name="Oakley B."/>
            <person name="Pocsi I."/>
            <person name="Scazzocchio C."/>
            <person name="Seiboth B."/>
            <person name="vanKuyk P.A."/>
            <person name="Wortman J."/>
            <person name="Dyer P.S."/>
            <person name="Grigoriev I.V."/>
        </authorList>
    </citation>
    <scope>NUCLEOTIDE SEQUENCE [LARGE SCALE GENOMIC DNA]</scope>
    <source>
        <strain evidence="8">DTO 134E9</strain>
    </source>
</reference>
<evidence type="ECO:0000313" key="7">
    <source>
        <dbReference type="EMBL" id="OJJ37057.1"/>
    </source>
</evidence>
<dbReference type="SUPFAM" id="SSF48113">
    <property type="entry name" value="Heme-dependent peroxidases"/>
    <property type="match status" value="1"/>
</dbReference>
<keyword evidence="4" id="KW-0560">Oxidoreductase</keyword>
<dbReference type="AlphaFoldDB" id="A0A1L9RQG7"/>
<dbReference type="InterPro" id="IPR034812">
    <property type="entry name" value="Ppo-like_N"/>
</dbReference>
<keyword evidence="1 6" id="KW-0349">Heme</keyword>
<keyword evidence="3" id="KW-0223">Dioxygenase</keyword>
<dbReference type="CDD" id="cd09817">
    <property type="entry name" value="linoleate_diol_synthase_like"/>
    <property type="match status" value="1"/>
</dbReference>
<evidence type="ECO:0000256" key="6">
    <source>
        <dbReference type="PIRSR" id="PIRSR619791-2"/>
    </source>
</evidence>
<protein>
    <recommendedName>
        <fullName evidence="9">Heme peroxidase</fullName>
    </recommendedName>
</protein>
<accession>A0A1L9RQG7</accession>
<dbReference type="PANTHER" id="PTHR11903:SF37">
    <property type="entry name" value="PSI-PRODUCING OXYGENASE A"/>
    <property type="match status" value="1"/>
</dbReference>
<dbReference type="GeneID" id="63754754"/>
<dbReference type="GO" id="GO:0004601">
    <property type="term" value="F:peroxidase activity"/>
    <property type="evidence" value="ECO:0007669"/>
    <property type="project" value="InterPro"/>
</dbReference>
<name>A0A1L9RQG7_ASPWE</name>
<dbReference type="VEuPathDB" id="FungiDB:ASPWEDRAFT_67347"/>
<dbReference type="InterPro" id="IPR019791">
    <property type="entry name" value="Haem_peroxidase_animal"/>
</dbReference>
<dbReference type="CDD" id="cd20612">
    <property type="entry name" value="CYP_LDS-like_C"/>
    <property type="match status" value="1"/>
</dbReference>
<evidence type="ECO:0000256" key="4">
    <source>
        <dbReference type="ARBA" id="ARBA00023002"/>
    </source>
</evidence>
<evidence type="ECO:0000313" key="8">
    <source>
        <dbReference type="Proteomes" id="UP000184383"/>
    </source>
</evidence>
<evidence type="ECO:0000256" key="1">
    <source>
        <dbReference type="ARBA" id="ARBA00022617"/>
    </source>
</evidence>
<dbReference type="PANTHER" id="PTHR11903">
    <property type="entry name" value="PROSTAGLANDIN G/H SYNTHASE"/>
    <property type="match status" value="1"/>
</dbReference>
<feature type="binding site" description="axial binding residue" evidence="6">
    <location>
        <position position="359"/>
    </location>
    <ligand>
        <name>heme b</name>
        <dbReference type="ChEBI" id="CHEBI:60344"/>
    </ligand>
    <ligandPart>
        <name>Fe</name>
        <dbReference type="ChEBI" id="CHEBI:18248"/>
    </ligandPart>
</feature>
<organism evidence="7 8">
    <name type="scientific">Aspergillus wentii DTO 134E9</name>
    <dbReference type="NCBI Taxonomy" id="1073089"/>
    <lineage>
        <taxon>Eukaryota</taxon>
        <taxon>Fungi</taxon>
        <taxon>Dikarya</taxon>
        <taxon>Ascomycota</taxon>
        <taxon>Pezizomycotina</taxon>
        <taxon>Eurotiomycetes</taxon>
        <taxon>Eurotiomycetidae</taxon>
        <taxon>Eurotiales</taxon>
        <taxon>Aspergillaceae</taxon>
        <taxon>Aspergillus</taxon>
        <taxon>Aspergillus subgen. Cremei</taxon>
    </lineage>
</organism>
<dbReference type="PRINTS" id="PR00457">
    <property type="entry name" value="ANPEROXIDASE"/>
</dbReference>
<dbReference type="Gene3D" id="1.10.630.10">
    <property type="entry name" value="Cytochrome P450"/>
    <property type="match status" value="1"/>
</dbReference>
<evidence type="ECO:0000256" key="2">
    <source>
        <dbReference type="ARBA" id="ARBA00022723"/>
    </source>
</evidence>
<evidence type="ECO:0000256" key="3">
    <source>
        <dbReference type="ARBA" id="ARBA00022964"/>
    </source>
</evidence>
<evidence type="ECO:0000256" key="5">
    <source>
        <dbReference type="ARBA" id="ARBA00023004"/>
    </source>
</evidence>